<feature type="transmembrane region" description="Helical" evidence="1">
    <location>
        <begin position="30"/>
        <end position="49"/>
    </location>
</feature>
<protein>
    <submittedName>
        <fullName evidence="2">Uncharacterized protein</fullName>
    </submittedName>
</protein>
<evidence type="ECO:0000256" key="1">
    <source>
        <dbReference type="SAM" id="Phobius"/>
    </source>
</evidence>
<gene>
    <name evidence="2" type="ORF">UFOVP615_13</name>
</gene>
<dbReference type="EMBL" id="LR796584">
    <property type="protein sequence ID" value="CAB4152471.1"/>
    <property type="molecule type" value="Genomic_DNA"/>
</dbReference>
<keyword evidence="1" id="KW-1133">Transmembrane helix</keyword>
<feature type="transmembrane region" description="Helical" evidence="1">
    <location>
        <begin position="7"/>
        <end position="24"/>
    </location>
</feature>
<name>A0A6J5N390_9CAUD</name>
<proteinExistence type="predicted"/>
<sequence length="143" mass="17071">MKWKYIFNLEFLLIIGYFTINDTFSYYPEMMFFLSVLTISTMTSFYMLFNSKILHVLIKEKCSKYGTKLHAISKHLQESLYFNVISIFLILVIPKDILFDFTIFEINVKIQKQIIVLPILATSIFFSQRIFSFLFKIFVIPRN</sequence>
<evidence type="ECO:0000313" key="2">
    <source>
        <dbReference type="EMBL" id="CAB4152471.1"/>
    </source>
</evidence>
<accession>A0A6J5N390</accession>
<feature type="transmembrane region" description="Helical" evidence="1">
    <location>
        <begin position="115"/>
        <end position="139"/>
    </location>
</feature>
<keyword evidence="1" id="KW-0472">Membrane</keyword>
<organism evidence="2">
    <name type="scientific">uncultured Caudovirales phage</name>
    <dbReference type="NCBI Taxonomy" id="2100421"/>
    <lineage>
        <taxon>Viruses</taxon>
        <taxon>Duplodnaviria</taxon>
        <taxon>Heunggongvirae</taxon>
        <taxon>Uroviricota</taxon>
        <taxon>Caudoviricetes</taxon>
        <taxon>Peduoviridae</taxon>
        <taxon>Maltschvirus</taxon>
        <taxon>Maltschvirus maltsch</taxon>
    </lineage>
</organism>
<keyword evidence="1" id="KW-0812">Transmembrane</keyword>
<feature type="transmembrane region" description="Helical" evidence="1">
    <location>
        <begin position="80"/>
        <end position="103"/>
    </location>
</feature>
<reference evidence="2" key="1">
    <citation type="submission" date="2020-04" db="EMBL/GenBank/DDBJ databases">
        <authorList>
            <person name="Chiriac C."/>
            <person name="Salcher M."/>
            <person name="Ghai R."/>
            <person name="Kavagutti S V."/>
        </authorList>
    </citation>
    <scope>NUCLEOTIDE SEQUENCE</scope>
</reference>